<proteinExistence type="predicted"/>
<dbReference type="RefSeq" id="WP_216839109.1">
    <property type="nucleotide sequence ID" value="NZ_JAFNJS010000008.1"/>
</dbReference>
<organism evidence="2 3">
    <name type="scientific">Falsiroseomonas tokyonensis</name>
    <dbReference type="NCBI Taxonomy" id="430521"/>
    <lineage>
        <taxon>Bacteria</taxon>
        <taxon>Pseudomonadati</taxon>
        <taxon>Pseudomonadota</taxon>
        <taxon>Alphaproteobacteria</taxon>
        <taxon>Acetobacterales</taxon>
        <taxon>Roseomonadaceae</taxon>
        <taxon>Falsiroseomonas</taxon>
    </lineage>
</organism>
<gene>
    <name evidence="2" type="ORF">ACFOD3_23485</name>
</gene>
<evidence type="ECO:0000313" key="3">
    <source>
        <dbReference type="Proteomes" id="UP001595420"/>
    </source>
</evidence>
<comment type="caution">
    <text evidence="2">The sequence shown here is derived from an EMBL/GenBank/DDBJ whole genome shotgun (WGS) entry which is preliminary data.</text>
</comment>
<sequence length="72" mass="8065">MMDMSTYTATNLMQSLDMCPWSVRDEAHKRHSAMATKMARLRKQMAALEAQAAEMGEVFEAALARIETEQAA</sequence>
<keyword evidence="3" id="KW-1185">Reference proteome</keyword>
<dbReference type="EMBL" id="JBHRSB010000008">
    <property type="protein sequence ID" value="MFC3002882.1"/>
    <property type="molecule type" value="Genomic_DNA"/>
</dbReference>
<reference evidence="3" key="1">
    <citation type="journal article" date="2019" name="Int. J. Syst. Evol. Microbiol.">
        <title>The Global Catalogue of Microorganisms (GCM) 10K type strain sequencing project: providing services to taxonomists for standard genome sequencing and annotation.</title>
        <authorList>
            <consortium name="The Broad Institute Genomics Platform"/>
            <consortium name="The Broad Institute Genome Sequencing Center for Infectious Disease"/>
            <person name="Wu L."/>
            <person name="Ma J."/>
        </authorList>
    </citation>
    <scope>NUCLEOTIDE SEQUENCE [LARGE SCALE GENOMIC DNA]</scope>
    <source>
        <strain evidence="3">CGMCC 1.16855</strain>
    </source>
</reference>
<evidence type="ECO:0000256" key="1">
    <source>
        <dbReference type="SAM" id="Coils"/>
    </source>
</evidence>
<feature type="coiled-coil region" evidence="1">
    <location>
        <begin position="31"/>
        <end position="58"/>
    </location>
</feature>
<accession>A0ABV7BYX7</accession>
<evidence type="ECO:0000313" key="2">
    <source>
        <dbReference type="EMBL" id="MFC3002882.1"/>
    </source>
</evidence>
<protein>
    <submittedName>
        <fullName evidence="2">Uncharacterized protein</fullName>
    </submittedName>
</protein>
<keyword evidence="1" id="KW-0175">Coiled coil</keyword>
<dbReference type="Proteomes" id="UP001595420">
    <property type="component" value="Unassembled WGS sequence"/>
</dbReference>
<name>A0ABV7BYX7_9PROT</name>